<reference evidence="3" key="1">
    <citation type="submission" date="2022-11" db="UniProtKB">
        <authorList>
            <consortium name="WormBaseParasite"/>
        </authorList>
    </citation>
    <scope>IDENTIFICATION</scope>
</reference>
<organism evidence="2 3">
    <name type="scientific">Romanomermis culicivorax</name>
    <name type="common">Nematode worm</name>
    <dbReference type="NCBI Taxonomy" id="13658"/>
    <lineage>
        <taxon>Eukaryota</taxon>
        <taxon>Metazoa</taxon>
        <taxon>Ecdysozoa</taxon>
        <taxon>Nematoda</taxon>
        <taxon>Enoplea</taxon>
        <taxon>Dorylaimia</taxon>
        <taxon>Mermithida</taxon>
        <taxon>Mermithoidea</taxon>
        <taxon>Mermithidae</taxon>
        <taxon>Romanomermis</taxon>
    </lineage>
</organism>
<keyword evidence="1" id="KW-0812">Transmembrane</keyword>
<name>A0A915HZX8_ROMCU</name>
<dbReference type="WBParaSite" id="nRc.2.0.1.t07430-RA">
    <property type="protein sequence ID" value="nRc.2.0.1.t07430-RA"/>
    <property type="gene ID" value="nRc.2.0.1.g07430"/>
</dbReference>
<accession>A0A915HZX8</accession>
<evidence type="ECO:0000313" key="3">
    <source>
        <dbReference type="WBParaSite" id="nRc.2.0.1.t07430-RA"/>
    </source>
</evidence>
<sequence length="69" mass="8159">MLKSVYTFYCSIFPTMFNLSFLSLFKDHSNKLEDTEKCLEDRLMSRNSFQHFSPYIAFVTMNEMGAMSH</sequence>
<keyword evidence="1" id="KW-0472">Membrane</keyword>
<keyword evidence="1" id="KW-1133">Transmembrane helix</keyword>
<protein>
    <submittedName>
        <fullName evidence="3">Ovule protein</fullName>
    </submittedName>
</protein>
<feature type="transmembrane region" description="Helical" evidence="1">
    <location>
        <begin position="6"/>
        <end position="25"/>
    </location>
</feature>
<evidence type="ECO:0000313" key="2">
    <source>
        <dbReference type="Proteomes" id="UP000887565"/>
    </source>
</evidence>
<evidence type="ECO:0000256" key="1">
    <source>
        <dbReference type="SAM" id="Phobius"/>
    </source>
</evidence>
<keyword evidence="2" id="KW-1185">Reference proteome</keyword>
<dbReference type="Proteomes" id="UP000887565">
    <property type="component" value="Unplaced"/>
</dbReference>
<proteinExistence type="predicted"/>
<dbReference type="AlphaFoldDB" id="A0A915HZX8"/>